<sequence>MQVIRQDRLAEFIKKHAEKRTALQCWLDDAKNATWNCADDIVKDYKGAEVSGADNVTFVVGRGAVKVVAKVIFSKSMLRIDEVGLSV</sequence>
<dbReference type="RefSeq" id="WP_173502716.1">
    <property type="nucleotide sequence ID" value="NZ_JABSOD010000031.1"/>
</dbReference>
<accession>A0A7Y5EKL0</accession>
<evidence type="ECO:0000313" key="2">
    <source>
        <dbReference type="Proteomes" id="UP000523161"/>
    </source>
</evidence>
<protein>
    <submittedName>
        <fullName evidence="1">Type II toxin-antitoxin system HigB family toxin</fullName>
    </submittedName>
</protein>
<dbReference type="Pfam" id="PF09907">
    <property type="entry name" value="HigB_toxin"/>
    <property type="match status" value="1"/>
</dbReference>
<dbReference type="InterPro" id="IPR018669">
    <property type="entry name" value="Toxin_HigB"/>
</dbReference>
<reference evidence="1 2" key="1">
    <citation type="submission" date="2020-06" db="EMBL/GenBank/DDBJ databases">
        <title>Rheinheimera sp. nov., a marine bacterium isolated from coastal.</title>
        <authorList>
            <person name="Yu Q."/>
            <person name="Qi Y."/>
            <person name="Pu J."/>
        </authorList>
    </citation>
    <scope>NUCLEOTIDE SEQUENCE [LARGE SCALE GENOMIC DNA]</scope>
    <source>
        <strain evidence="1 2">YQF-2</strain>
    </source>
</reference>
<dbReference type="GO" id="GO:0003723">
    <property type="term" value="F:RNA binding"/>
    <property type="evidence" value="ECO:0007669"/>
    <property type="project" value="InterPro"/>
</dbReference>
<keyword evidence="2" id="KW-1185">Reference proteome</keyword>
<gene>
    <name evidence="1" type="ORF">HRH59_18280</name>
</gene>
<comment type="caution">
    <text evidence="1">The sequence shown here is derived from an EMBL/GenBank/DDBJ whole genome shotgun (WGS) entry which is preliminary data.</text>
</comment>
<proteinExistence type="predicted"/>
<organism evidence="1 2">
    <name type="scientific">Rheinheimera lutimaris</name>
    <dbReference type="NCBI Taxonomy" id="2740584"/>
    <lineage>
        <taxon>Bacteria</taxon>
        <taxon>Pseudomonadati</taxon>
        <taxon>Pseudomonadota</taxon>
        <taxon>Gammaproteobacteria</taxon>
        <taxon>Chromatiales</taxon>
        <taxon>Chromatiaceae</taxon>
        <taxon>Rheinheimera</taxon>
    </lineage>
</organism>
<evidence type="ECO:0000313" key="1">
    <source>
        <dbReference type="EMBL" id="NRQ44491.1"/>
    </source>
</evidence>
<dbReference type="GO" id="GO:0004519">
    <property type="term" value="F:endonuclease activity"/>
    <property type="evidence" value="ECO:0007669"/>
    <property type="project" value="InterPro"/>
</dbReference>
<dbReference type="AlphaFoldDB" id="A0A7Y5EKL0"/>
<dbReference type="Proteomes" id="UP000523161">
    <property type="component" value="Unassembled WGS sequence"/>
</dbReference>
<name>A0A7Y5EKL0_9GAMM</name>
<dbReference type="GO" id="GO:0110001">
    <property type="term" value="C:toxin-antitoxin complex"/>
    <property type="evidence" value="ECO:0007669"/>
    <property type="project" value="InterPro"/>
</dbReference>
<dbReference type="EMBL" id="JABSOD010000031">
    <property type="protein sequence ID" value="NRQ44491.1"/>
    <property type="molecule type" value="Genomic_DNA"/>
</dbReference>